<keyword evidence="1" id="KW-1133">Transmembrane helix</keyword>
<comment type="caution">
    <text evidence="2">The sequence shown here is derived from an EMBL/GenBank/DDBJ whole genome shotgun (WGS) entry which is preliminary data.</text>
</comment>
<keyword evidence="1" id="KW-0812">Transmembrane</keyword>
<dbReference type="InterPro" id="IPR011047">
    <property type="entry name" value="Quinoprotein_ADH-like_sf"/>
</dbReference>
<dbReference type="SUPFAM" id="SSF50998">
    <property type="entry name" value="Quinoprotein alcohol dehydrogenase-like"/>
    <property type="match status" value="1"/>
</dbReference>
<gene>
    <name evidence="2" type="ORF">C1I60_08830</name>
</gene>
<sequence>MLTKKQVVWIVIVMACIIGLLLTLFIINKNTENHSSQNSNPSMSALSKNIKLNTAEKGFVAIYSDAMKEGADLVSYSPTGDIIGVQKLENGRALYYSTKFSGNYYITSERQNRHYVLDKSGIIRSFFGPSKYDQDRAIGTSFVKSSGEYLFFSMNVGNNPQYSPKVYANELVYSKTGNSTLHHIMLPGYFQSVVEKDNKAYVLYIDGNGENVGIYVIDLNTNSLLHNYSIPNHKSQEQAYYPVGQNNGSSLQWFHNRLIVMLDGNRPGIQDRPVMQIVNPSNGTLDKEISISNESFSLYDTAIHDGNLYIISNNNKIMVWDDSLQNVKKIQLKQSKDFIQKKETERGYISGTHISGNSIDILYDFVKKKPLDRVREIRRYSLETGSEEAVIPLSYHSDKEMVRFLGTN</sequence>
<organism evidence="2 3">
    <name type="scientific">Paenibacillus terrae</name>
    <dbReference type="NCBI Taxonomy" id="159743"/>
    <lineage>
        <taxon>Bacteria</taxon>
        <taxon>Bacillati</taxon>
        <taxon>Bacillota</taxon>
        <taxon>Bacilli</taxon>
        <taxon>Bacillales</taxon>
        <taxon>Paenibacillaceae</taxon>
        <taxon>Paenibacillus</taxon>
    </lineage>
</organism>
<dbReference type="EMBL" id="PNXQ01000010">
    <property type="protein sequence ID" value="TKH44921.1"/>
    <property type="molecule type" value="Genomic_DNA"/>
</dbReference>
<accession>A0A4V5SQA4</accession>
<proteinExistence type="predicted"/>
<evidence type="ECO:0000313" key="3">
    <source>
        <dbReference type="Proteomes" id="UP000308114"/>
    </source>
</evidence>
<name>A0A4V5SQA4_9BACL</name>
<dbReference type="PROSITE" id="PS51257">
    <property type="entry name" value="PROKAR_LIPOPROTEIN"/>
    <property type="match status" value="1"/>
</dbReference>
<reference evidence="2 3" key="1">
    <citation type="submission" date="2018-01" db="EMBL/GenBank/DDBJ databases">
        <title>Bacillales members from the olive rhizosphere are effective biological control agents against Verticillium dahliae.</title>
        <authorList>
            <person name="Gomez-Lama C."/>
            <person name="Legarda G."/>
            <person name="Ruano-Rosa D."/>
            <person name="Pizarro-Tobias P."/>
            <person name="Valverde-Corredor A."/>
            <person name="Niqui J.L."/>
            <person name="Trivino J.C."/>
            <person name="Roca A."/>
            <person name="Mercado-Blanco J."/>
        </authorList>
    </citation>
    <scope>NUCLEOTIDE SEQUENCE [LARGE SCALE GENOMIC DNA]</scope>
    <source>
        <strain evidence="2 3">PIC167</strain>
    </source>
</reference>
<protein>
    <submittedName>
        <fullName evidence="2">Uncharacterized protein</fullName>
    </submittedName>
</protein>
<dbReference type="RefSeq" id="WP_137061373.1">
    <property type="nucleotide sequence ID" value="NZ_PNXQ01000010.1"/>
</dbReference>
<evidence type="ECO:0000256" key="1">
    <source>
        <dbReference type="SAM" id="Phobius"/>
    </source>
</evidence>
<dbReference type="AlphaFoldDB" id="A0A4V5SQA4"/>
<evidence type="ECO:0000313" key="2">
    <source>
        <dbReference type="EMBL" id="TKH44921.1"/>
    </source>
</evidence>
<feature type="transmembrane region" description="Helical" evidence="1">
    <location>
        <begin position="7"/>
        <end position="27"/>
    </location>
</feature>
<dbReference type="Proteomes" id="UP000308114">
    <property type="component" value="Unassembled WGS sequence"/>
</dbReference>
<keyword evidence="1" id="KW-0472">Membrane</keyword>